<evidence type="ECO:0000313" key="8">
    <source>
        <dbReference type="EMBL" id="KND04390.1"/>
    </source>
</evidence>
<dbReference type="GO" id="GO:0006888">
    <property type="term" value="P:endoplasmic reticulum to Golgi vesicle-mediated transport"/>
    <property type="evidence" value="ECO:0007669"/>
    <property type="project" value="TreeGrafter"/>
</dbReference>
<keyword evidence="3 5" id="KW-1133">Transmembrane helix</keyword>
<dbReference type="eggNOG" id="KOG2667">
    <property type="taxonomic scope" value="Eukaryota"/>
</dbReference>
<evidence type="ECO:0000256" key="3">
    <source>
        <dbReference type="ARBA" id="ARBA00022989"/>
    </source>
</evidence>
<accession>A0A0L0HTZ8</accession>
<feature type="transmembrane region" description="Helical" evidence="5">
    <location>
        <begin position="20"/>
        <end position="39"/>
    </location>
</feature>
<feature type="domain" description="Endoplasmic reticulum vesicle transporter C-terminal" evidence="6">
    <location>
        <begin position="144"/>
        <end position="311"/>
    </location>
</feature>
<reference evidence="8 9" key="1">
    <citation type="submission" date="2009-08" db="EMBL/GenBank/DDBJ databases">
        <title>The Genome Sequence of Spizellomyces punctatus strain DAOM BR117.</title>
        <authorList>
            <consortium name="The Broad Institute Genome Sequencing Platform"/>
            <person name="Russ C."/>
            <person name="Cuomo C."/>
            <person name="Shea T."/>
            <person name="Young S.K."/>
            <person name="Zeng Q."/>
            <person name="Koehrsen M."/>
            <person name="Haas B."/>
            <person name="Borodovsky M."/>
            <person name="Guigo R."/>
            <person name="Alvarado L."/>
            <person name="Berlin A."/>
            <person name="Bochicchio J."/>
            <person name="Borenstein D."/>
            <person name="Chapman S."/>
            <person name="Chen Z."/>
            <person name="Engels R."/>
            <person name="Freedman E."/>
            <person name="Gellesch M."/>
            <person name="Goldberg J."/>
            <person name="Griggs A."/>
            <person name="Gujja S."/>
            <person name="Heiman D."/>
            <person name="Hepburn T."/>
            <person name="Howarth C."/>
            <person name="Jen D."/>
            <person name="Larson L."/>
            <person name="Lewis B."/>
            <person name="Mehta T."/>
            <person name="Park D."/>
            <person name="Pearson M."/>
            <person name="Roberts A."/>
            <person name="Saif S."/>
            <person name="Shenoy N."/>
            <person name="Sisk P."/>
            <person name="Stolte C."/>
            <person name="Sykes S."/>
            <person name="Thomson T."/>
            <person name="Walk T."/>
            <person name="White J."/>
            <person name="Yandava C."/>
            <person name="Burger G."/>
            <person name="Gray M.W."/>
            <person name="Holland P.W.H."/>
            <person name="King N."/>
            <person name="Lang F.B.F."/>
            <person name="Roger A.J."/>
            <person name="Ruiz-Trillo I."/>
            <person name="Lander E."/>
            <person name="Nusbaum C."/>
        </authorList>
    </citation>
    <scope>NUCLEOTIDE SEQUENCE [LARGE SCALE GENOMIC DNA]</scope>
    <source>
        <strain evidence="8 9">DAOM BR117</strain>
    </source>
</reference>
<dbReference type="GO" id="GO:0005783">
    <property type="term" value="C:endoplasmic reticulum"/>
    <property type="evidence" value="ECO:0007669"/>
    <property type="project" value="TreeGrafter"/>
</dbReference>
<evidence type="ECO:0000256" key="1">
    <source>
        <dbReference type="ARBA" id="ARBA00004370"/>
    </source>
</evidence>
<evidence type="ECO:0008006" key="10">
    <source>
        <dbReference type="Google" id="ProtNLM"/>
    </source>
</evidence>
<dbReference type="InParanoid" id="A0A0L0HTZ8"/>
<dbReference type="GeneID" id="27683869"/>
<evidence type="ECO:0000256" key="4">
    <source>
        <dbReference type="ARBA" id="ARBA00023136"/>
    </source>
</evidence>
<feature type="transmembrane region" description="Helical" evidence="5">
    <location>
        <begin position="298"/>
        <end position="319"/>
    </location>
</feature>
<feature type="domain" description="Endoplasmic reticulum vesicle transporter N-terminal" evidence="7">
    <location>
        <begin position="3"/>
        <end position="90"/>
    </location>
</feature>
<sequence length="329" mass="36826">MRLSNLDAFPKVQRNIQHATHTGGLVTLLVAGLLAYLAVSEFKAYRDIRQDYEFVVDETRSAEHALQINMDLTIAMPCSYLRADVLDVAGVSLPVSKSLNVEKVVFATRGTRRLGYTSDKPKMDIHKLVGQAMRNRENDGGSTTRGEETEACRITGSINVNKVSGMLHFTALGHGYFGGHTPHEAMNFTHRIDRLSFGPNYPGLRNPLDRTLEMASTKMDMFQYFIAIVPTVYIDRNRAFGKRALLTSQYAVTDYTRSLTVDNKQGGLPGVFIKYEIEPILVRITESRQGFLHFLTRLCGIIGGIFVTVGITLDLIRWVTKILPKKTSH</sequence>
<dbReference type="GO" id="GO:0016020">
    <property type="term" value="C:membrane"/>
    <property type="evidence" value="ECO:0007669"/>
    <property type="project" value="UniProtKB-SubCell"/>
</dbReference>
<evidence type="ECO:0000313" key="9">
    <source>
        <dbReference type="Proteomes" id="UP000053201"/>
    </source>
</evidence>
<dbReference type="AlphaFoldDB" id="A0A0L0HTZ8"/>
<protein>
    <recommendedName>
        <fullName evidence="10">Endoplasmic reticulum vesicle transporter C-terminal domain-containing protein</fullName>
    </recommendedName>
</protein>
<dbReference type="Pfam" id="PF07970">
    <property type="entry name" value="COPIIcoated_ERV"/>
    <property type="match status" value="1"/>
</dbReference>
<dbReference type="Proteomes" id="UP000053201">
    <property type="component" value="Unassembled WGS sequence"/>
</dbReference>
<comment type="subcellular location">
    <subcellularLocation>
        <location evidence="1">Membrane</location>
    </subcellularLocation>
</comment>
<dbReference type="RefSeq" id="XP_016612429.1">
    <property type="nucleotide sequence ID" value="XM_016748454.1"/>
</dbReference>
<dbReference type="InterPro" id="IPR039542">
    <property type="entry name" value="Erv_N"/>
</dbReference>
<dbReference type="VEuPathDB" id="FungiDB:SPPG_00121"/>
<proteinExistence type="predicted"/>
<dbReference type="GO" id="GO:0030134">
    <property type="term" value="C:COPII-coated ER to Golgi transport vesicle"/>
    <property type="evidence" value="ECO:0007669"/>
    <property type="project" value="TreeGrafter"/>
</dbReference>
<evidence type="ECO:0000259" key="7">
    <source>
        <dbReference type="Pfam" id="PF13850"/>
    </source>
</evidence>
<dbReference type="InterPro" id="IPR045888">
    <property type="entry name" value="Erv"/>
</dbReference>
<dbReference type="EMBL" id="KQ257450">
    <property type="protein sequence ID" value="KND04390.1"/>
    <property type="molecule type" value="Genomic_DNA"/>
</dbReference>
<keyword evidence="2 5" id="KW-0812">Transmembrane</keyword>
<dbReference type="STRING" id="645134.A0A0L0HTZ8"/>
<dbReference type="FunCoup" id="A0A0L0HTZ8">
    <property type="interactions" value="46"/>
</dbReference>
<evidence type="ECO:0000256" key="5">
    <source>
        <dbReference type="SAM" id="Phobius"/>
    </source>
</evidence>
<evidence type="ECO:0000256" key="2">
    <source>
        <dbReference type="ARBA" id="ARBA00022692"/>
    </source>
</evidence>
<name>A0A0L0HTZ8_SPIPD</name>
<dbReference type="Pfam" id="PF13850">
    <property type="entry name" value="ERGIC_N"/>
    <property type="match status" value="1"/>
</dbReference>
<keyword evidence="9" id="KW-1185">Reference proteome</keyword>
<evidence type="ECO:0000259" key="6">
    <source>
        <dbReference type="Pfam" id="PF07970"/>
    </source>
</evidence>
<gene>
    <name evidence="8" type="ORF">SPPG_00121</name>
</gene>
<keyword evidence="4 5" id="KW-0472">Membrane</keyword>
<dbReference type="OMA" id="MTNHYLR"/>
<organism evidence="8 9">
    <name type="scientific">Spizellomyces punctatus (strain DAOM BR117)</name>
    <dbReference type="NCBI Taxonomy" id="645134"/>
    <lineage>
        <taxon>Eukaryota</taxon>
        <taxon>Fungi</taxon>
        <taxon>Fungi incertae sedis</taxon>
        <taxon>Chytridiomycota</taxon>
        <taxon>Chytridiomycota incertae sedis</taxon>
        <taxon>Chytridiomycetes</taxon>
        <taxon>Spizellomycetales</taxon>
        <taxon>Spizellomycetaceae</taxon>
        <taxon>Spizellomyces</taxon>
    </lineage>
</organism>
<dbReference type="PANTHER" id="PTHR10984">
    <property type="entry name" value="ENDOPLASMIC RETICULUM-GOLGI INTERMEDIATE COMPARTMENT PROTEIN"/>
    <property type="match status" value="1"/>
</dbReference>
<dbReference type="PANTHER" id="PTHR10984:SF30">
    <property type="entry name" value="ENDOPLASMIC RETICULUM-GOLGI INTERMEDIATE COMPARTMENT PROTEIN 2"/>
    <property type="match status" value="1"/>
</dbReference>
<dbReference type="InterPro" id="IPR012936">
    <property type="entry name" value="Erv_C"/>
</dbReference>
<dbReference type="GO" id="GO:0006890">
    <property type="term" value="P:retrograde vesicle-mediated transport, Golgi to endoplasmic reticulum"/>
    <property type="evidence" value="ECO:0007669"/>
    <property type="project" value="TreeGrafter"/>
</dbReference>
<dbReference type="OrthoDB" id="5541786at2759"/>